<dbReference type="EMBL" id="BAABGT010000036">
    <property type="protein sequence ID" value="GAA4547289.1"/>
    <property type="molecule type" value="Genomic_DNA"/>
</dbReference>
<feature type="region of interest" description="Disordered" evidence="1">
    <location>
        <begin position="98"/>
        <end position="254"/>
    </location>
</feature>
<evidence type="ECO:0008006" key="4">
    <source>
        <dbReference type="Google" id="ProtNLM"/>
    </source>
</evidence>
<evidence type="ECO:0000313" key="3">
    <source>
        <dbReference type="Proteomes" id="UP001501598"/>
    </source>
</evidence>
<feature type="compositionally biased region" description="Low complexity" evidence="1">
    <location>
        <begin position="192"/>
        <end position="243"/>
    </location>
</feature>
<dbReference type="RefSeq" id="WP_345418130.1">
    <property type="nucleotide sequence ID" value="NZ_BAABGT010000036.1"/>
</dbReference>
<feature type="compositionally biased region" description="Acidic residues" evidence="1">
    <location>
        <begin position="127"/>
        <end position="173"/>
    </location>
</feature>
<evidence type="ECO:0000313" key="2">
    <source>
        <dbReference type="EMBL" id="GAA4547289.1"/>
    </source>
</evidence>
<organism evidence="2 3">
    <name type="scientific">Pseudonocardia xishanensis</name>
    <dbReference type="NCBI Taxonomy" id="630995"/>
    <lineage>
        <taxon>Bacteria</taxon>
        <taxon>Bacillati</taxon>
        <taxon>Actinomycetota</taxon>
        <taxon>Actinomycetes</taxon>
        <taxon>Pseudonocardiales</taxon>
        <taxon>Pseudonocardiaceae</taxon>
        <taxon>Pseudonocardia</taxon>
    </lineage>
</organism>
<accession>A0ABP8RTG7</accession>
<keyword evidence="3" id="KW-1185">Reference proteome</keyword>
<evidence type="ECO:0000256" key="1">
    <source>
        <dbReference type="SAM" id="MobiDB-lite"/>
    </source>
</evidence>
<proteinExistence type="predicted"/>
<protein>
    <recommendedName>
        <fullName evidence="4">DNA primase</fullName>
    </recommendedName>
</protein>
<sequence length="254" mass="25362">MKCGARVALGVAGGYFLGRTKKMKLALMLGGMAAGRRAGGPGELLAQGQKLLNSSPELSALSDQVRGRLLDAGKGAVMAVAARQVSSLTDKVGKRVESLGDLGGGAAGGAKKAAGGLRDTVDQRDGDADEDEEAGPVDETEEVSDEEAEPESADEGEAPEEASDETQDAEPEEQAPPRRRTAKAREGGGSGTARRSAAAGTRTARSTTSRAGSGGAKAARGGAKAASGTATKAASGATKAAAGRKGGRRRSEDA</sequence>
<dbReference type="Proteomes" id="UP001501598">
    <property type="component" value="Unassembled WGS sequence"/>
</dbReference>
<comment type="caution">
    <text evidence="2">The sequence shown here is derived from an EMBL/GenBank/DDBJ whole genome shotgun (WGS) entry which is preliminary data.</text>
</comment>
<name>A0ABP8RTG7_9PSEU</name>
<reference evidence="3" key="1">
    <citation type="journal article" date="2019" name="Int. J. Syst. Evol. Microbiol.">
        <title>The Global Catalogue of Microorganisms (GCM) 10K type strain sequencing project: providing services to taxonomists for standard genome sequencing and annotation.</title>
        <authorList>
            <consortium name="The Broad Institute Genomics Platform"/>
            <consortium name="The Broad Institute Genome Sequencing Center for Infectious Disease"/>
            <person name="Wu L."/>
            <person name="Ma J."/>
        </authorList>
    </citation>
    <scope>NUCLEOTIDE SEQUENCE [LARGE SCALE GENOMIC DNA]</scope>
    <source>
        <strain evidence="3">JCM 17906</strain>
    </source>
</reference>
<gene>
    <name evidence="2" type="ORF">GCM10023175_31250</name>
</gene>